<evidence type="ECO:0000313" key="1">
    <source>
        <dbReference type="EMBL" id="KAK4101878.1"/>
    </source>
</evidence>
<dbReference type="Proteomes" id="UP001305647">
    <property type="component" value="Unassembled WGS sequence"/>
</dbReference>
<dbReference type="AlphaFoldDB" id="A0AAN6T207"/>
<reference evidence="1" key="1">
    <citation type="journal article" date="2023" name="Mol. Phylogenet. Evol.">
        <title>Genome-scale phylogeny and comparative genomics of the fungal order Sordariales.</title>
        <authorList>
            <person name="Hensen N."/>
            <person name="Bonometti L."/>
            <person name="Westerberg I."/>
            <person name="Brannstrom I.O."/>
            <person name="Guillou S."/>
            <person name="Cros-Aarteil S."/>
            <person name="Calhoun S."/>
            <person name="Haridas S."/>
            <person name="Kuo A."/>
            <person name="Mondo S."/>
            <person name="Pangilinan J."/>
            <person name="Riley R."/>
            <person name="LaButti K."/>
            <person name="Andreopoulos B."/>
            <person name="Lipzen A."/>
            <person name="Chen C."/>
            <person name="Yan M."/>
            <person name="Daum C."/>
            <person name="Ng V."/>
            <person name="Clum A."/>
            <person name="Steindorff A."/>
            <person name="Ohm R.A."/>
            <person name="Martin F."/>
            <person name="Silar P."/>
            <person name="Natvig D.O."/>
            <person name="Lalanne C."/>
            <person name="Gautier V."/>
            <person name="Ament-Velasquez S.L."/>
            <person name="Kruys A."/>
            <person name="Hutchinson M.I."/>
            <person name="Powell A.J."/>
            <person name="Barry K."/>
            <person name="Miller A.N."/>
            <person name="Grigoriev I.V."/>
            <person name="Debuchy R."/>
            <person name="Gladieux P."/>
            <person name="Hiltunen Thoren M."/>
            <person name="Johannesson H."/>
        </authorList>
    </citation>
    <scope>NUCLEOTIDE SEQUENCE</scope>
    <source>
        <strain evidence="1">CBS 757.83</strain>
    </source>
</reference>
<accession>A0AAN6T207</accession>
<proteinExistence type="predicted"/>
<name>A0AAN6T207_9PEZI</name>
<dbReference type="EMBL" id="MU863633">
    <property type="protein sequence ID" value="KAK4101878.1"/>
    <property type="molecule type" value="Genomic_DNA"/>
</dbReference>
<sequence>MTAPSAPLASRLAVDLCRCCLDKKFLKSRDRSGAVHVATSSRDGDLVITVGIVCSSGMTLAYLSRIAESGLGPLRLAHKKRSIPPDDARPAETVSIPDHSARYWLADMRYNLTGRVSHSICNMVASDKHRVTIRRHRVSGLACAQLLGRAGDQASDDRVGERLGSDVVGLACRSRPFSGFPPGLLEICCSCEWFNVHRCPRHPRVKERESRFC</sequence>
<keyword evidence="2" id="KW-1185">Reference proteome</keyword>
<organism evidence="1 2">
    <name type="scientific">Parathielavia hyrcaniae</name>
    <dbReference type="NCBI Taxonomy" id="113614"/>
    <lineage>
        <taxon>Eukaryota</taxon>
        <taxon>Fungi</taxon>
        <taxon>Dikarya</taxon>
        <taxon>Ascomycota</taxon>
        <taxon>Pezizomycotina</taxon>
        <taxon>Sordariomycetes</taxon>
        <taxon>Sordariomycetidae</taxon>
        <taxon>Sordariales</taxon>
        <taxon>Chaetomiaceae</taxon>
        <taxon>Parathielavia</taxon>
    </lineage>
</organism>
<protein>
    <submittedName>
        <fullName evidence="1">Uncharacterized protein</fullName>
    </submittedName>
</protein>
<reference evidence="1" key="2">
    <citation type="submission" date="2023-05" db="EMBL/GenBank/DDBJ databases">
        <authorList>
            <consortium name="Lawrence Berkeley National Laboratory"/>
            <person name="Steindorff A."/>
            <person name="Hensen N."/>
            <person name="Bonometti L."/>
            <person name="Westerberg I."/>
            <person name="Brannstrom I.O."/>
            <person name="Guillou S."/>
            <person name="Cros-Aarteil S."/>
            <person name="Calhoun S."/>
            <person name="Haridas S."/>
            <person name="Kuo A."/>
            <person name="Mondo S."/>
            <person name="Pangilinan J."/>
            <person name="Riley R."/>
            <person name="Labutti K."/>
            <person name="Andreopoulos B."/>
            <person name="Lipzen A."/>
            <person name="Chen C."/>
            <person name="Yanf M."/>
            <person name="Daum C."/>
            <person name="Ng V."/>
            <person name="Clum A."/>
            <person name="Ohm R."/>
            <person name="Martin F."/>
            <person name="Silar P."/>
            <person name="Natvig D."/>
            <person name="Lalanne C."/>
            <person name="Gautier V."/>
            <person name="Ament-Velasquez S.L."/>
            <person name="Kruys A."/>
            <person name="Hutchinson M.I."/>
            <person name="Powell A.J."/>
            <person name="Barry K."/>
            <person name="Miller A.N."/>
            <person name="Grigoriev I.V."/>
            <person name="Debuchy R."/>
            <person name="Gladieux P."/>
            <person name="Thoren M.H."/>
            <person name="Johannesson H."/>
        </authorList>
    </citation>
    <scope>NUCLEOTIDE SEQUENCE</scope>
    <source>
        <strain evidence="1">CBS 757.83</strain>
    </source>
</reference>
<gene>
    <name evidence="1" type="ORF">N658DRAFT_495809</name>
</gene>
<comment type="caution">
    <text evidence="1">The sequence shown here is derived from an EMBL/GenBank/DDBJ whole genome shotgun (WGS) entry which is preliminary data.</text>
</comment>
<evidence type="ECO:0000313" key="2">
    <source>
        <dbReference type="Proteomes" id="UP001305647"/>
    </source>
</evidence>